<evidence type="ECO:0000313" key="2">
    <source>
        <dbReference type="EMBL" id="GIJ10578.1"/>
    </source>
</evidence>
<reference evidence="2 3" key="1">
    <citation type="submission" date="2021-01" db="EMBL/GenBank/DDBJ databases">
        <title>Whole genome shotgun sequence of Verrucosispora andamanensis NBRC 109075.</title>
        <authorList>
            <person name="Komaki H."/>
            <person name="Tamura T."/>
        </authorList>
    </citation>
    <scope>NUCLEOTIDE SEQUENCE [LARGE SCALE GENOMIC DNA]</scope>
    <source>
        <strain evidence="2 3">NBRC 109075</strain>
    </source>
</reference>
<evidence type="ECO:0000256" key="1">
    <source>
        <dbReference type="SAM" id="Phobius"/>
    </source>
</evidence>
<feature type="transmembrane region" description="Helical" evidence="1">
    <location>
        <begin position="60"/>
        <end position="77"/>
    </location>
</feature>
<gene>
    <name evidence="2" type="ORF">Van01_37920</name>
</gene>
<keyword evidence="1" id="KW-0472">Membrane</keyword>
<proteinExistence type="predicted"/>
<name>A0ABQ4HY56_9ACTN</name>
<organism evidence="2 3">
    <name type="scientific">Micromonospora andamanensis</name>
    <dbReference type="NCBI Taxonomy" id="1287068"/>
    <lineage>
        <taxon>Bacteria</taxon>
        <taxon>Bacillati</taxon>
        <taxon>Actinomycetota</taxon>
        <taxon>Actinomycetes</taxon>
        <taxon>Micromonosporales</taxon>
        <taxon>Micromonosporaceae</taxon>
        <taxon>Micromonospora</taxon>
    </lineage>
</organism>
<dbReference type="EMBL" id="BOOZ01000023">
    <property type="protein sequence ID" value="GIJ10578.1"/>
    <property type="molecule type" value="Genomic_DNA"/>
</dbReference>
<accession>A0ABQ4HY56</accession>
<keyword evidence="1" id="KW-1133">Transmembrane helix</keyword>
<comment type="caution">
    <text evidence="2">The sequence shown here is derived from an EMBL/GenBank/DDBJ whole genome shotgun (WGS) entry which is preliminary data.</text>
</comment>
<dbReference type="Proteomes" id="UP000647017">
    <property type="component" value="Unassembled WGS sequence"/>
</dbReference>
<evidence type="ECO:0000313" key="3">
    <source>
        <dbReference type="Proteomes" id="UP000647017"/>
    </source>
</evidence>
<keyword evidence="1" id="KW-0812">Transmembrane</keyword>
<protein>
    <submittedName>
        <fullName evidence="2">Uncharacterized protein</fullName>
    </submittedName>
</protein>
<sequence>MDAAASDAYPPRRTRSVCPSRFRVEQWKYQLPWSGSGSFGQLLPSVRLVAGSRQPHRFTIAPWLFIVFSLCWWWPHLHPGRLGKNRFPDWFTISVDYEPSGARKSFSSVRYPGFDLGSGFGLEEVTG</sequence>
<keyword evidence="3" id="KW-1185">Reference proteome</keyword>